<sequence>MLATAQTSPSSCLYADCIAVTLKRNHSMHITKRIMLPAGMAACSSTAVGAGIGAP</sequence>
<reference evidence="1 2" key="1">
    <citation type="submission" date="2015-11" db="EMBL/GenBank/DDBJ databases">
        <title>Exploring the genomic traits of fungus-feeding bacterial genus Collimonas.</title>
        <authorList>
            <person name="Song C."/>
            <person name="Schmidt R."/>
            <person name="de Jager V."/>
            <person name="Krzyzanowska D."/>
            <person name="Jongedijk E."/>
            <person name="Cankar K."/>
            <person name="Beekwilder J."/>
            <person name="van Veen A."/>
            <person name="de Boer W."/>
            <person name="van Veen J.A."/>
            <person name="Garbeva P."/>
        </authorList>
    </citation>
    <scope>NUCLEOTIDE SEQUENCE [LARGE SCALE GENOMIC DNA]</scope>
    <source>
        <strain evidence="1 2">Ter282</strain>
    </source>
</reference>
<dbReference type="PATRIC" id="fig|279058.18.peg.2337"/>
<keyword evidence="2" id="KW-1185">Reference proteome</keyword>
<protein>
    <submittedName>
        <fullName evidence="1">Uncharacterized protein</fullName>
    </submittedName>
</protein>
<accession>A0A127QJB7</accession>
<evidence type="ECO:0000313" key="1">
    <source>
        <dbReference type="EMBL" id="AMP10114.1"/>
    </source>
</evidence>
<evidence type="ECO:0000313" key="2">
    <source>
        <dbReference type="Proteomes" id="UP000071778"/>
    </source>
</evidence>
<organism evidence="1 2">
    <name type="scientific">Collimonas arenae</name>
    <dbReference type="NCBI Taxonomy" id="279058"/>
    <lineage>
        <taxon>Bacteria</taxon>
        <taxon>Pseudomonadati</taxon>
        <taxon>Pseudomonadota</taxon>
        <taxon>Betaproteobacteria</taxon>
        <taxon>Burkholderiales</taxon>
        <taxon>Oxalobacteraceae</taxon>
        <taxon>Collimonas</taxon>
    </lineage>
</organism>
<dbReference type="EMBL" id="CP013235">
    <property type="protein sequence ID" value="AMP10114.1"/>
    <property type="molecule type" value="Genomic_DNA"/>
</dbReference>
<dbReference type="Proteomes" id="UP000071778">
    <property type="component" value="Chromosome"/>
</dbReference>
<name>A0A127QJB7_9BURK</name>
<proteinExistence type="predicted"/>
<dbReference type="AlphaFoldDB" id="A0A127QJB7"/>
<gene>
    <name evidence="1" type="ORF">CAter282_2368</name>
</gene>